<dbReference type="Pfam" id="PF07687">
    <property type="entry name" value="M20_dimer"/>
    <property type="match status" value="1"/>
</dbReference>
<evidence type="ECO:0000259" key="2">
    <source>
        <dbReference type="Pfam" id="PF07687"/>
    </source>
</evidence>
<accession>A0A0F9YR29</accession>
<evidence type="ECO:0000313" key="3">
    <source>
        <dbReference type="EMBL" id="KKO07209.1"/>
    </source>
</evidence>
<dbReference type="InterPro" id="IPR011650">
    <property type="entry name" value="Peptidase_M20_dimer"/>
</dbReference>
<keyword evidence="1" id="KW-0378">Hydrolase</keyword>
<dbReference type="CDD" id="cd03884">
    <property type="entry name" value="M20_bAS"/>
    <property type="match status" value="1"/>
</dbReference>
<dbReference type="PANTHER" id="PTHR32494:SF5">
    <property type="entry name" value="ALLANTOATE AMIDOHYDROLASE"/>
    <property type="match status" value="1"/>
</dbReference>
<dbReference type="PIRSF" id="PIRSF001235">
    <property type="entry name" value="Amidase_carbamoylase"/>
    <property type="match status" value="1"/>
</dbReference>
<organism evidence="3">
    <name type="scientific">marine sediment metagenome</name>
    <dbReference type="NCBI Taxonomy" id="412755"/>
    <lineage>
        <taxon>unclassified sequences</taxon>
        <taxon>metagenomes</taxon>
        <taxon>ecological metagenomes</taxon>
    </lineage>
</organism>
<dbReference type="GO" id="GO:0016813">
    <property type="term" value="F:hydrolase activity, acting on carbon-nitrogen (but not peptide) bonds, in linear amidines"/>
    <property type="evidence" value="ECO:0007669"/>
    <property type="project" value="InterPro"/>
</dbReference>
<dbReference type="SUPFAM" id="SSF53187">
    <property type="entry name" value="Zn-dependent exopeptidases"/>
    <property type="match status" value="1"/>
</dbReference>
<protein>
    <recommendedName>
        <fullName evidence="2">Peptidase M20 dimerisation domain-containing protein</fullName>
    </recommendedName>
</protein>
<dbReference type="Gene3D" id="3.30.70.360">
    <property type="match status" value="1"/>
</dbReference>
<dbReference type="InterPro" id="IPR036264">
    <property type="entry name" value="Bact_exopeptidase_dim_dom"/>
</dbReference>
<gene>
    <name evidence="3" type="ORF">LCGC14_0057770</name>
</gene>
<reference evidence="3" key="1">
    <citation type="journal article" date="2015" name="Nature">
        <title>Complex archaea that bridge the gap between prokaryotes and eukaryotes.</title>
        <authorList>
            <person name="Spang A."/>
            <person name="Saw J.H."/>
            <person name="Jorgensen S.L."/>
            <person name="Zaremba-Niedzwiedzka K."/>
            <person name="Martijn J."/>
            <person name="Lind A.E."/>
            <person name="van Eijk R."/>
            <person name="Schleper C."/>
            <person name="Guy L."/>
            <person name="Ettema T.J."/>
        </authorList>
    </citation>
    <scope>NUCLEOTIDE SEQUENCE</scope>
</reference>
<dbReference type="SUPFAM" id="SSF55031">
    <property type="entry name" value="Bacterial exopeptidase dimerisation domain"/>
    <property type="match status" value="1"/>
</dbReference>
<dbReference type="InterPro" id="IPR010158">
    <property type="entry name" value="Amidase_Cbmase"/>
</dbReference>
<proteinExistence type="predicted"/>
<comment type="caution">
    <text evidence="3">The sequence shown here is derived from an EMBL/GenBank/DDBJ whole genome shotgun (WGS) entry which is preliminary data.</text>
</comment>
<name>A0A0F9YR29_9ZZZZ</name>
<dbReference type="NCBIfam" id="NF006771">
    <property type="entry name" value="PRK09290.1-5"/>
    <property type="match status" value="1"/>
</dbReference>
<dbReference type="Gene3D" id="3.40.630.10">
    <property type="entry name" value="Zn peptidases"/>
    <property type="match status" value="1"/>
</dbReference>
<dbReference type="AlphaFoldDB" id="A0A0F9YR29"/>
<dbReference type="PANTHER" id="PTHR32494">
    <property type="entry name" value="ALLANTOATE DEIMINASE-RELATED"/>
    <property type="match status" value="1"/>
</dbReference>
<evidence type="ECO:0000256" key="1">
    <source>
        <dbReference type="ARBA" id="ARBA00022801"/>
    </source>
</evidence>
<sequence>MQSHIHHPTDSSLLDIKAIASAVNPERLANDLATVAKFGARSDGGVARLALDDNDTQARLWLVEQANALGATASVDAIGNVFLDIPGSDPELAPVVTGSHLDSQPAGGKYDGALGVLAGLEALRALKQAGFNPRRPLSLVSWTNEEGARFSPGTSGSAVFCGVRRLDETREVEDSDGVSLGSALDTCLAALDAAGVPRRSLATPMHTFLELHIEQGPILERAGASVGVVEGIQGVSWFEVTVTGSANHAGTTPRAMRHDALEGACALATALREAAKDNEDQVRFTIGKFAVSPGSVNTIPDHVTFSIDLRHPEATTLKALEAEFNQLAQQSWAGCQATLTRLSRIEPVAFPSTLTALLDNNAQELDITAPRLVSGAFHDAIHLANHCPTAMLFVPCRDGLSHHPDEHTELDDAVAGTQLLAASLASLTR</sequence>
<dbReference type="NCBIfam" id="TIGR01879">
    <property type="entry name" value="hydantase"/>
    <property type="match status" value="1"/>
</dbReference>
<dbReference type="Pfam" id="PF01546">
    <property type="entry name" value="Peptidase_M20"/>
    <property type="match status" value="1"/>
</dbReference>
<dbReference type="InterPro" id="IPR002933">
    <property type="entry name" value="Peptidase_M20"/>
</dbReference>
<dbReference type="EMBL" id="LAZR01000013">
    <property type="protein sequence ID" value="KKO07209.1"/>
    <property type="molecule type" value="Genomic_DNA"/>
</dbReference>
<feature type="domain" description="Peptidase M20 dimerisation" evidence="2">
    <location>
        <begin position="232"/>
        <end position="330"/>
    </location>
</feature>